<sequence length="94" mass="9846">EASAQSAAAGAGGGTEGTQPAGWFDSQGLTASAASLALLLRERDELHQRLHVTELARCAAEQRRCTTEAALARTLQELESQRNLFDPSPLGSPA</sequence>
<dbReference type="AlphaFoldDB" id="A0A813ICS0"/>
<evidence type="ECO:0000313" key="2">
    <source>
        <dbReference type="EMBL" id="CAE8647794.1"/>
    </source>
</evidence>
<accession>A0A813ICS0</accession>
<dbReference type="EMBL" id="CAJNNW010005873">
    <property type="protein sequence ID" value="CAE8647794.1"/>
    <property type="molecule type" value="Genomic_DNA"/>
</dbReference>
<protein>
    <submittedName>
        <fullName evidence="2">Uncharacterized protein</fullName>
    </submittedName>
</protein>
<feature type="non-terminal residue" evidence="2">
    <location>
        <position position="1"/>
    </location>
</feature>
<proteinExistence type="predicted"/>
<dbReference type="Proteomes" id="UP000626109">
    <property type="component" value="Unassembled WGS sequence"/>
</dbReference>
<reference evidence="2" key="1">
    <citation type="submission" date="2021-02" db="EMBL/GenBank/DDBJ databases">
        <authorList>
            <person name="Dougan E. K."/>
            <person name="Rhodes N."/>
            <person name="Thang M."/>
            <person name="Chan C."/>
        </authorList>
    </citation>
    <scope>NUCLEOTIDE SEQUENCE</scope>
</reference>
<gene>
    <name evidence="2" type="ORF">PGLA2088_LOCUS5985</name>
</gene>
<name>A0A813ICS0_POLGL</name>
<evidence type="ECO:0000256" key="1">
    <source>
        <dbReference type="SAM" id="MobiDB-lite"/>
    </source>
</evidence>
<feature type="non-terminal residue" evidence="2">
    <location>
        <position position="94"/>
    </location>
</feature>
<comment type="caution">
    <text evidence="2">The sequence shown here is derived from an EMBL/GenBank/DDBJ whole genome shotgun (WGS) entry which is preliminary data.</text>
</comment>
<feature type="region of interest" description="Disordered" evidence="1">
    <location>
        <begin position="1"/>
        <end position="25"/>
    </location>
</feature>
<organism evidence="2 3">
    <name type="scientific">Polarella glacialis</name>
    <name type="common">Dinoflagellate</name>
    <dbReference type="NCBI Taxonomy" id="89957"/>
    <lineage>
        <taxon>Eukaryota</taxon>
        <taxon>Sar</taxon>
        <taxon>Alveolata</taxon>
        <taxon>Dinophyceae</taxon>
        <taxon>Suessiales</taxon>
        <taxon>Suessiaceae</taxon>
        <taxon>Polarella</taxon>
    </lineage>
</organism>
<evidence type="ECO:0000313" key="3">
    <source>
        <dbReference type="Proteomes" id="UP000626109"/>
    </source>
</evidence>